<feature type="region of interest" description="Disordered" evidence="5">
    <location>
        <begin position="1"/>
        <end position="45"/>
    </location>
</feature>
<dbReference type="InterPro" id="IPR004839">
    <property type="entry name" value="Aminotransferase_I/II_large"/>
</dbReference>
<dbReference type="SUPFAM" id="SSF53383">
    <property type="entry name" value="PLP-dependent transferases"/>
    <property type="match status" value="1"/>
</dbReference>
<evidence type="ECO:0000256" key="3">
    <source>
        <dbReference type="ARBA" id="ARBA00022898"/>
    </source>
</evidence>
<keyword evidence="3" id="KW-0663">Pyridoxal phosphate</keyword>
<evidence type="ECO:0000256" key="4">
    <source>
        <dbReference type="ARBA" id="ARBA00023315"/>
    </source>
</evidence>
<dbReference type="Gene3D" id="3.90.1150.10">
    <property type="entry name" value="Aspartate Aminotransferase, domain 1"/>
    <property type="match status" value="1"/>
</dbReference>
<evidence type="ECO:0000256" key="2">
    <source>
        <dbReference type="ARBA" id="ARBA00022679"/>
    </source>
</evidence>
<dbReference type="EMBL" id="ML996129">
    <property type="protein sequence ID" value="KAF2736073.1"/>
    <property type="molecule type" value="Genomic_DNA"/>
</dbReference>
<evidence type="ECO:0000313" key="8">
    <source>
        <dbReference type="EMBL" id="KAF2736073.1"/>
    </source>
</evidence>
<dbReference type="GO" id="GO:0046512">
    <property type="term" value="P:sphingosine biosynthetic process"/>
    <property type="evidence" value="ECO:0007669"/>
    <property type="project" value="TreeGrafter"/>
</dbReference>
<dbReference type="PANTHER" id="PTHR13693:SF3">
    <property type="entry name" value="LD36009P"/>
    <property type="match status" value="1"/>
</dbReference>
<dbReference type="GO" id="GO:0030170">
    <property type="term" value="F:pyridoxal phosphate binding"/>
    <property type="evidence" value="ECO:0007669"/>
    <property type="project" value="InterPro"/>
</dbReference>
<dbReference type="OrthoDB" id="65434at2759"/>
<dbReference type="CDD" id="cd06454">
    <property type="entry name" value="KBL_like"/>
    <property type="match status" value="1"/>
</dbReference>
<evidence type="ECO:0000256" key="5">
    <source>
        <dbReference type="SAM" id="MobiDB-lite"/>
    </source>
</evidence>
<dbReference type="FunFam" id="3.90.1150.10:FF:000004">
    <property type="entry name" value="2-amino-3-ketobutyrate coenzyme A ligase"/>
    <property type="match status" value="1"/>
</dbReference>
<dbReference type="InterPro" id="IPR015422">
    <property type="entry name" value="PyrdxlP-dep_Trfase_small"/>
</dbReference>
<dbReference type="Proteomes" id="UP000799444">
    <property type="component" value="Unassembled WGS sequence"/>
</dbReference>
<dbReference type="InterPro" id="IPR015424">
    <property type="entry name" value="PyrdxlP-dep_Trfase"/>
</dbReference>
<keyword evidence="6" id="KW-0472">Membrane</keyword>
<feature type="compositionally biased region" description="Polar residues" evidence="5">
    <location>
        <begin position="29"/>
        <end position="38"/>
    </location>
</feature>
<feature type="region of interest" description="Disordered" evidence="5">
    <location>
        <begin position="94"/>
        <end position="114"/>
    </location>
</feature>
<proteinExistence type="predicted"/>
<dbReference type="AlphaFoldDB" id="A0A9P4R3D7"/>
<keyword evidence="2" id="KW-0808">Transferase</keyword>
<feature type="transmembrane region" description="Helical" evidence="6">
    <location>
        <begin position="149"/>
        <end position="168"/>
    </location>
</feature>
<evidence type="ECO:0000313" key="9">
    <source>
        <dbReference type="Proteomes" id="UP000799444"/>
    </source>
</evidence>
<comment type="caution">
    <text evidence="8">The sequence shown here is derived from an EMBL/GenBank/DDBJ whole genome shotgun (WGS) entry which is preliminary data.</text>
</comment>
<dbReference type="InterPro" id="IPR050087">
    <property type="entry name" value="AON_synthase_class-II"/>
</dbReference>
<evidence type="ECO:0000256" key="1">
    <source>
        <dbReference type="ARBA" id="ARBA00001933"/>
    </source>
</evidence>
<gene>
    <name evidence="8" type="ORF">EJ04DRAFT_511345</name>
</gene>
<keyword evidence="6" id="KW-1133">Transmembrane helix</keyword>
<dbReference type="Pfam" id="PF00155">
    <property type="entry name" value="Aminotran_1_2"/>
    <property type="match status" value="1"/>
</dbReference>
<organism evidence="8 9">
    <name type="scientific">Polyplosphaeria fusca</name>
    <dbReference type="NCBI Taxonomy" id="682080"/>
    <lineage>
        <taxon>Eukaryota</taxon>
        <taxon>Fungi</taxon>
        <taxon>Dikarya</taxon>
        <taxon>Ascomycota</taxon>
        <taxon>Pezizomycotina</taxon>
        <taxon>Dothideomycetes</taxon>
        <taxon>Pleosporomycetidae</taxon>
        <taxon>Pleosporales</taxon>
        <taxon>Tetraplosphaeriaceae</taxon>
        <taxon>Polyplosphaeria</taxon>
    </lineage>
</organism>
<protein>
    <submittedName>
        <fullName evidence="8">Serine palmitoyltransferas-like protein 2</fullName>
    </submittedName>
</protein>
<accession>A0A9P4R3D7</accession>
<feature type="domain" description="Aminotransferase class I/classII large" evidence="7">
    <location>
        <begin position="247"/>
        <end position="605"/>
    </location>
</feature>
<reference evidence="8" key="1">
    <citation type="journal article" date="2020" name="Stud. Mycol.">
        <title>101 Dothideomycetes genomes: a test case for predicting lifestyles and emergence of pathogens.</title>
        <authorList>
            <person name="Haridas S."/>
            <person name="Albert R."/>
            <person name="Binder M."/>
            <person name="Bloem J."/>
            <person name="Labutti K."/>
            <person name="Salamov A."/>
            <person name="Andreopoulos B."/>
            <person name="Baker S."/>
            <person name="Barry K."/>
            <person name="Bills G."/>
            <person name="Bluhm B."/>
            <person name="Cannon C."/>
            <person name="Castanera R."/>
            <person name="Culley D."/>
            <person name="Daum C."/>
            <person name="Ezra D."/>
            <person name="Gonzalez J."/>
            <person name="Henrissat B."/>
            <person name="Kuo A."/>
            <person name="Liang C."/>
            <person name="Lipzen A."/>
            <person name="Lutzoni F."/>
            <person name="Magnuson J."/>
            <person name="Mondo S."/>
            <person name="Nolan M."/>
            <person name="Ohm R."/>
            <person name="Pangilinan J."/>
            <person name="Park H.-J."/>
            <person name="Ramirez L."/>
            <person name="Alfaro M."/>
            <person name="Sun H."/>
            <person name="Tritt A."/>
            <person name="Yoshinaga Y."/>
            <person name="Zwiers L.-H."/>
            <person name="Turgeon B."/>
            <person name="Goodwin S."/>
            <person name="Spatafora J."/>
            <person name="Crous P."/>
            <person name="Grigoriev I."/>
        </authorList>
    </citation>
    <scope>NUCLEOTIDE SEQUENCE</scope>
    <source>
        <strain evidence="8">CBS 125425</strain>
    </source>
</reference>
<keyword evidence="4" id="KW-0012">Acyltransferase</keyword>
<dbReference type="GO" id="GO:0016020">
    <property type="term" value="C:membrane"/>
    <property type="evidence" value="ECO:0007669"/>
    <property type="project" value="GOC"/>
</dbReference>
<evidence type="ECO:0000256" key="6">
    <source>
        <dbReference type="SAM" id="Phobius"/>
    </source>
</evidence>
<dbReference type="GO" id="GO:0046513">
    <property type="term" value="P:ceramide biosynthetic process"/>
    <property type="evidence" value="ECO:0007669"/>
    <property type="project" value="TreeGrafter"/>
</dbReference>
<dbReference type="InterPro" id="IPR015421">
    <property type="entry name" value="PyrdxlP-dep_Trfase_major"/>
</dbReference>
<name>A0A9P4R3D7_9PLEO</name>
<keyword evidence="9" id="KW-1185">Reference proteome</keyword>
<dbReference type="GO" id="GO:0017059">
    <property type="term" value="C:serine palmitoyltransferase complex"/>
    <property type="evidence" value="ECO:0007669"/>
    <property type="project" value="TreeGrafter"/>
</dbReference>
<dbReference type="GO" id="GO:0004758">
    <property type="term" value="F:serine C-palmitoyltransferase activity"/>
    <property type="evidence" value="ECO:0007669"/>
    <property type="project" value="TreeGrafter"/>
</dbReference>
<dbReference type="Gene3D" id="3.40.640.10">
    <property type="entry name" value="Type I PLP-dependent aspartate aminotransferase-like (Major domain)"/>
    <property type="match status" value="1"/>
</dbReference>
<comment type="cofactor">
    <cofactor evidence="1">
        <name>pyridoxal 5'-phosphate</name>
        <dbReference type="ChEBI" id="CHEBI:597326"/>
    </cofactor>
</comment>
<evidence type="ECO:0000259" key="7">
    <source>
        <dbReference type="Pfam" id="PF00155"/>
    </source>
</evidence>
<feature type="compositionally biased region" description="Polar residues" evidence="5">
    <location>
        <begin position="1"/>
        <end position="16"/>
    </location>
</feature>
<keyword evidence="6" id="KW-0812">Transmembrane</keyword>
<sequence length="667" mass="73895">MPTRTINPFATTTSTPALDALSEKDQPRRTSFSKNKFTSLFGGASPRTRNEAAALREALIAQQQALLDSPSPQQINSSSLSLPTINLTTATAEKMPSEPKTLFQPPDPEEAASLARAHAQFGPLGSQSHRYTSRHEGEFGDPIEDEPPYYYLITTYISYLILIVFGHVRDFFGKRFRRSHYSHLAERDGYAPLNSDFDNFYTRRLKMRINDCFSRPITGVPGRFITLMDRKSTDGNITFKMLGTLTETLNMSSYNYLGFAQSEGPCADATEAAIKKYGISMVSPRSDAGTSELTVEVEDLIANFVGKPASMVFSMGFVTNATTFPTIVGRGCLMISDELNHSSIRFGARLSGAMVSMFKHNDMRDLERVLREVISQGQPRTHRPWKKILVAVEGLYSMEGTMCNLPDLVALKKKYKFHLFVDEAHSVGALGPRGRGVCDYFGIDPSEVDILMGTLTKSFGANGGYIAANKDIIDKLRTQNAAMLYAESPTPPVLTQIASALRMITGDLYPGQGEERLQRLAFNSRYLRLGLKRLGFIVYGHDDSPIIPIMLYNPAKMPAFSHELLQRKISVVVVGYPATPLVSSRARFCVSAAHTKDDLDRMLDACDKVGDRLQLKFSSGVAGGSLPEEMQVAEKDGLKQRNGVSPPRWQLQHVLKRGVEDVKVPLR</sequence>
<dbReference type="PANTHER" id="PTHR13693">
    <property type="entry name" value="CLASS II AMINOTRANSFERASE/8-AMINO-7-OXONONANOATE SYNTHASE"/>
    <property type="match status" value="1"/>
</dbReference>